<evidence type="ECO:0000313" key="3">
    <source>
        <dbReference type="Proteomes" id="UP000030901"/>
    </source>
</evidence>
<keyword evidence="3" id="KW-1185">Reference proteome</keyword>
<feature type="transmembrane region" description="Helical" evidence="1">
    <location>
        <begin position="20"/>
        <end position="38"/>
    </location>
</feature>
<dbReference type="RefSeq" id="WP_039104873.1">
    <property type="nucleotide sequence ID" value="NZ_CP009056.1"/>
</dbReference>
<dbReference type="KEGG" id="fpp:FPB0191_01338"/>
<reference evidence="2 3" key="1">
    <citation type="journal article" date="2014" name="Appl. Environ. Microbiol.">
        <title>Gut symbionts from distinct hosts exhibit genotoxic activity via divergent colibactin biosynthetic pathways.</title>
        <authorList>
            <person name="Engel P."/>
            <person name="Vizcaino M.I."/>
            <person name="Crawford J.M."/>
        </authorList>
    </citation>
    <scope>NUCLEOTIDE SEQUENCE [LARGE SCALE GENOMIC DNA]</scope>
    <source>
        <strain evidence="2 3">PEB0191</strain>
    </source>
</reference>
<dbReference type="Proteomes" id="UP000030901">
    <property type="component" value="Chromosome"/>
</dbReference>
<dbReference type="Pfam" id="PF16964">
    <property type="entry name" value="TadF"/>
    <property type="match status" value="1"/>
</dbReference>
<name>A0A0A7S114_FRIPE</name>
<dbReference type="InterPro" id="IPR031582">
    <property type="entry name" value="TadF"/>
</dbReference>
<dbReference type="STRING" id="1267021.FPB0191_01338"/>
<gene>
    <name evidence="2" type="ORF">FPB0191_01338</name>
</gene>
<evidence type="ECO:0000313" key="2">
    <source>
        <dbReference type="EMBL" id="AJA45158.1"/>
    </source>
</evidence>
<protein>
    <recommendedName>
        <fullName evidence="4">Tight adherence protein F</fullName>
    </recommendedName>
</protein>
<accession>A0A0A7S114</accession>
<dbReference type="OrthoDB" id="7059416at2"/>
<keyword evidence="1" id="KW-0472">Membrane</keyword>
<keyword evidence="1" id="KW-0812">Transmembrane</keyword>
<organism evidence="2 3">
    <name type="scientific">Frischella perrara</name>
    <dbReference type="NCBI Taxonomy" id="1267021"/>
    <lineage>
        <taxon>Bacteria</taxon>
        <taxon>Pseudomonadati</taxon>
        <taxon>Pseudomonadota</taxon>
        <taxon>Gammaproteobacteria</taxon>
        <taxon>Orbales</taxon>
        <taxon>Orbaceae</taxon>
        <taxon>Frischella</taxon>
    </lineage>
</organism>
<evidence type="ECO:0000256" key="1">
    <source>
        <dbReference type="SAM" id="Phobius"/>
    </source>
</evidence>
<dbReference type="AlphaFoldDB" id="A0A0A7S114"/>
<dbReference type="HOGENOM" id="CLU_1044920_0_0_6"/>
<keyword evidence="1" id="KW-1133">Transmembrane helix</keyword>
<proteinExistence type="predicted"/>
<evidence type="ECO:0008006" key="4">
    <source>
        <dbReference type="Google" id="ProtNLM"/>
    </source>
</evidence>
<dbReference type="EMBL" id="CP009056">
    <property type="protein sequence ID" value="AJA45158.1"/>
    <property type="molecule type" value="Genomic_DNA"/>
</dbReference>
<sequence length="266" mass="30170">MKINILKFLKSPKGSISIEFVGVFAAFAAIIFMGYDIYNSISLQNNLERTNYAVASLIRERSSLYNRMDDSAFMPINGTNSHPSLCDISNYESCFKTYELVSKEQLIEAQNLASTLLNKEVSIRIDSLFLLQHLDFPGDLNKAKLKNFTLSSCDNGNCDARIKSFLDGRPNMEDRSVSEKDYTKLIPFVSRTRNIDYPHSGITGRFIPLYRVSMCINNAESFFLKFHDSSRQEKGILPNLCSEISVISRCNDLADPQIGCPIYVYR</sequence>